<evidence type="ECO:0000256" key="1">
    <source>
        <dbReference type="PROSITE-ProRule" id="PRU00339"/>
    </source>
</evidence>
<dbReference type="STRING" id="260552.Mag101_02245"/>
<reference evidence="3" key="1">
    <citation type="submission" date="2017-02" db="EMBL/GenBank/DDBJ databases">
        <title>Genome of Microbulbifer agarilyticus GP101.</title>
        <authorList>
            <person name="Jung J."/>
            <person name="Bae S.S."/>
            <person name="Baek K."/>
        </authorList>
    </citation>
    <scope>NUCLEOTIDE SEQUENCE [LARGE SCALE GENOMIC DNA]</scope>
    <source>
        <strain evidence="3">GP101</strain>
    </source>
</reference>
<evidence type="ECO:0000259" key="2">
    <source>
        <dbReference type="Pfam" id="PF01841"/>
    </source>
</evidence>
<dbReference type="Pfam" id="PF01841">
    <property type="entry name" value="Transglut_core"/>
    <property type="match status" value="1"/>
</dbReference>
<dbReference type="InterPro" id="IPR002931">
    <property type="entry name" value="Transglutaminase-like"/>
</dbReference>
<keyword evidence="1" id="KW-0802">TPR repeat</keyword>
<dbReference type="InterPro" id="IPR038765">
    <property type="entry name" value="Papain-like_cys_pep_sf"/>
</dbReference>
<dbReference type="InterPro" id="IPR011990">
    <property type="entry name" value="TPR-like_helical_dom_sf"/>
</dbReference>
<dbReference type="PROSITE" id="PS50005">
    <property type="entry name" value="TPR"/>
    <property type="match status" value="1"/>
</dbReference>
<dbReference type="EMBL" id="CP019650">
    <property type="protein sequence ID" value="AQQ66596.1"/>
    <property type="molecule type" value="Genomic_DNA"/>
</dbReference>
<feature type="repeat" description="TPR" evidence="1">
    <location>
        <begin position="236"/>
        <end position="269"/>
    </location>
</feature>
<protein>
    <recommendedName>
        <fullName evidence="2">Transglutaminase-like domain-containing protein</fullName>
    </recommendedName>
</protein>
<dbReference type="KEGG" id="maga:Mag101_02245"/>
<dbReference type="SUPFAM" id="SSF54001">
    <property type="entry name" value="Cysteine proteinases"/>
    <property type="match status" value="1"/>
</dbReference>
<sequence length="302" mass="33675">MLPENTAAGSGEFSARVAPLVHSAQTGGGLSLASAPLPPLPWEMEGQQPPQADLQTLAPDLLAVSPEMKAFVDSIDPSLSPNQRMRRILRTLRQQRFFMEYDLDTTATAAETFSQQRGNCISFAAMIVALAREVGVPAHFNRVYAPKERRATRSDSGRVLVENVLHINAEISYGWSTRIVEMNFEPRSHYRHEKLSDEDVQVLYLNNLALSEARDENFDAAIGIARQALTLSPESSVVWNTLGYLYRRQGSLELAELSYTRAIALDDKNVSAKRNLQRVYQLQSRRELLQAAESSPITDQDS</sequence>
<organism evidence="3 4">
    <name type="scientific">Microbulbifer agarilyticus</name>
    <dbReference type="NCBI Taxonomy" id="260552"/>
    <lineage>
        <taxon>Bacteria</taxon>
        <taxon>Pseudomonadati</taxon>
        <taxon>Pseudomonadota</taxon>
        <taxon>Gammaproteobacteria</taxon>
        <taxon>Cellvibrionales</taxon>
        <taxon>Microbulbiferaceae</taxon>
        <taxon>Microbulbifer</taxon>
    </lineage>
</organism>
<dbReference type="InterPro" id="IPR019734">
    <property type="entry name" value="TPR_rpt"/>
</dbReference>
<dbReference type="SUPFAM" id="SSF48452">
    <property type="entry name" value="TPR-like"/>
    <property type="match status" value="1"/>
</dbReference>
<name>A0A1Q2M1P9_9GAMM</name>
<proteinExistence type="predicted"/>
<gene>
    <name evidence="3" type="ORF">Mag101_02245</name>
</gene>
<evidence type="ECO:0000313" key="3">
    <source>
        <dbReference type="EMBL" id="AQQ66596.1"/>
    </source>
</evidence>
<dbReference type="SMART" id="SM00028">
    <property type="entry name" value="TPR"/>
    <property type="match status" value="2"/>
</dbReference>
<dbReference type="AlphaFoldDB" id="A0A1Q2M1P9"/>
<dbReference type="Pfam" id="PF13181">
    <property type="entry name" value="TPR_8"/>
    <property type="match status" value="1"/>
</dbReference>
<dbReference type="Gene3D" id="3.10.620.30">
    <property type="match status" value="1"/>
</dbReference>
<dbReference type="Gene3D" id="1.25.40.10">
    <property type="entry name" value="Tetratricopeptide repeat domain"/>
    <property type="match status" value="1"/>
</dbReference>
<keyword evidence="4" id="KW-1185">Reference proteome</keyword>
<feature type="domain" description="Transglutaminase-like" evidence="2">
    <location>
        <begin position="77"/>
        <end position="162"/>
    </location>
</feature>
<accession>A0A1Q2M1P9</accession>
<dbReference type="Proteomes" id="UP000188219">
    <property type="component" value="Chromosome"/>
</dbReference>
<evidence type="ECO:0000313" key="4">
    <source>
        <dbReference type="Proteomes" id="UP000188219"/>
    </source>
</evidence>